<protein>
    <recommendedName>
        <fullName evidence="5">UPF0182 protein H9651_03800</fullName>
    </recommendedName>
</protein>
<feature type="transmembrane region" description="Helical" evidence="5">
    <location>
        <begin position="21"/>
        <end position="46"/>
    </location>
</feature>
<dbReference type="PANTHER" id="PTHR39344">
    <property type="entry name" value="UPF0182 PROTEIN SLL1060"/>
    <property type="match status" value="1"/>
</dbReference>
<evidence type="ECO:0000256" key="1">
    <source>
        <dbReference type="ARBA" id="ARBA00022475"/>
    </source>
</evidence>
<dbReference type="RefSeq" id="WP_191717764.1">
    <property type="nucleotide sequence ID" value="NZ_JACSQP010000002.1"/>
</dbReference>
<accession>A0ABR8RZW7</accession>
<dbReference type="HAMAP" id="MF_01600">
    <property type="entry name" value="UPF0182"/>
    <property type="match status" value="1"/>
</dbReference>
<keyword evidence="4 5" id="KW-0472">Membrane</keyword>
<dbReference type="EMBL" id="JACSQP010000002">
    <property type="protein sequence ID" value="MBD7956748.1"/>
    <property type="molecule type" value="Genomic_DNA"/>
</dbReference>
<evidence type="ECO:0000256" key="3">
    <source>
        <dbReference type="ARBA" id="ARBA00022989"/>
    </source>
</evidence>
<dbReference type="Proteomes" id="UP000648352">
    <property type="component" value="Unassembled WGS sequence"/>
</dbReference>
<comment type="similarity">
    <text evidence="5">Belongs to the UPF0182 family.</text>
</comment>
<feature type="transmembrane region" description="Helical" evidence="5">
    <location>
        <begin position="108"/>
        <end position="128"/>
    </location>
</feature>
<feature type="transmembrane region" description="Helical" evidence="5">
    <location>
        <begin position="282"/>
        <end position="302"/>
    </location>
</feature>
<gene>
    <name evidence="7" type="ORF">H9651_03800</name>
</gene>
<feature type="region of interest" description="Disordered" evidence="6">
    <location>
        <begin position="885"/>
        <end position="910"/>
    </location>
</feature>
<organism evidence="7 8">
    <name type="scientific">Microbacterium pullorum</name>
    <dbReference type="NCBI Taxonomy" id="2762236"/>
    <lineage>
        <taxon>Bacteria</taxon>
        <taxon>Bacillati</taxon>
        <taxon>Actinomycetota</taxon>
        <taxon>Actinomycetes</taxon>
        <taxon>Micrococcales</taxon>
        <taxon>Microbacteriaceae</taxon>
        <taxon>Microbacterium</taxon>
    </lineage>
</organism>
<keyword evidence="1 5" id="KW-1003">Cell membrane</keyword>
<proteinExistence type="inferred from homology"/>
<keyword evidence="2 5" id="KW-0812">Transmembrane</keyword>
<evidence type="ECO:0000256" key="2">
    <source>
        <dbReference type="ARBA" id="ARBA00022692"/>
    </source>
</evidence>
<sequence>MTTSSAPTTATPSPSRRIITITLVVIAALVVGFFAFSNLFADWLWYEQLGFDSVLVTQWTARVTMFVIGFLAMAVPVWIAIQLAYRLRPVYARLSSQLDRYQEVVEPLRRLAMWGIPVFFGFFAGFAASSQWETTWLWVNGVATQVTDPEFGLDTGFYLFAMPFYSAVLGFASAVLLVCLLVTATVSYLYGSVRVGQRELRISKSARIQVAVLAGLYLLVQAGSLWLDRYKNLVQDSDRITGASYIDVNAIIPGQAILAVIAAIVAVLFFVTAIIGRWRYPLIATALLVVSSLVVGVAYPWFVQNVQVRPNQQTLEMPYFERNLTATQAAYGIDALERTDFQAVTDVEPGQLREDAETTASIRIMDPAIINPTVRQIEQYRSYYQFTDPLDVDRYQLDGQSQDTVVSVRELNIDQLGNAASWYTTSLVYTHGYGMVAAKGNERTSDGNPVFVERGIPVSGELTDLGDGYEPRVYFGETSPTYSIVGAPEGRAAIELDYPSGEDGASETKTTFTGDGGPSVGNMFNRLIYALKFQATDMLFSDAINSDSQILYDRDPLTRVQKAAPYLELDNDPYPSVVDGRIVWIVDGYTLSANYPYSSTVSLSDAISDSTNPTPTVALDNINYIRNSVKATVDAYDGSVTLYAWDDEDPLLQAWQNVYPSTLKPVSEMSGELMSHVRYPTDLFKVQRAMLGNYHVEDAQSLYQRDNAWKTPNDPQEDTQLQPPYYLTMQMPGQDNPAYSMFTTFIPGGEDTRNVLMGYLAVDSDAGAEDGKKAEDYGKLRMLVVDAETPVPGPGQVQNTFNADPAVSSFVNILQQGQSQVLNGNLLTLPVGGGLLYVQPVFVQSSGATKLPTLQKVLVGFGDEVAFEDTLQDALDALFGGDSGAVTGDEGVTPSDPIDPDAPVDPNAPVVPVDEYETALESARQAMLDRQTALQSGDLAAFAEADERLTAAVETLLELSDQGTSGTTDGGSTDGQ</sequence>
<evidence type="ECO:0000256" key="5">
    <source>
        <dbReference type="HAMAP-Rule" id="MF_01600"/>
    </source>
</evidence>
<keyword evidence="8" id="KW-1185">Reference proteome</keyword>
<evidence type="ECO:0000313" key="7">
    <source>
        <dbReference type="EMBL" id="MBD7956748.1"/>
    </source>
</evidence>
<dbReference type="InterPro" id="IPR005372">
    <property type="entry name" value="UPF0182"/>
</dbReference>
<feature type="transmembrane region" description="Helical" evidence="5">
    <location>
        <begin position="210"/>
        <end position="227"/>
    </location>
</feature>
<comment type="caution">
    <text evidence="7">The sequence shown here is derived from an EMBL/GenBank/DDBJ whole genome shotgun (WGS) entry which is preliminary data.</text>
</comment>
<feature type="transmembrane region" description="Helical" evidence="5">
    <location>
        <begin position="66"/>
        <end position="87"/>
    </location>
</feature>
<keyword evidence="3 5" id="KW-1133">Transmembrane helix</keyword>
<name>A0ABR8RZW7_9MICO</name>
<dbReference type="PANTHER" id="PTHR39344:SF1">
    <property type="entry name" value="UPF0182 PROTEIN SLL1060"/>
    <property type="match status" value="1"/>
</dbReference>
<evidence type="ECO:0000256" key="6">
    <source>
        <dbReference type="SAM" id="MobiDB-lite"/>
    </source>
</evidence>
<evidence type="ECO:0000256" key="4">
    <source>
        <dbReference type="ARBA" id="ARBA00023136"/>
    </source>
</evidence>
<evidence type="ECO:0000313" key="8">
    <source>
        <dbReference type="Proteomes" id="UP000648352"/>
    </source>
</evidence>
<feature type="transmembrane region" description="Helical" evidence="5">
    <location>
        <begin position="164"/>
        <end position="190"/>
    </location>
</feature>
<feature type="transmembrane region" description="Helical" evidence="5">
    <location>
        <begin position="256"/>
        <end position="275"/>
    </location>
</feature>
<dbReference type="Pfam" id="PF03699">
    <property type="entry name" value="UPF0182"/>
    <property type="match status" value="1"/>
</dbReference>
<comment type="subcellular location">
    <subcellularLocation>
        <location evidence="5">Cell membrane</location>
        <topology evidence="5">Multi-pass membrane protein</topology>
    </subcellularLocation>
</comment>
<reference evidence="7 8" key="1">
    <citation type="submission" date="2020-08" db="EMBL/GenBank/DDBJ databases">
        <title>A Genomic Blueprint of the Chicken Gut Microbiome.</title>
        <authorList>
            <person name="Gilroy R."/>
            <person name="Ravi A."/>
            <person name="Getino M."/>
            <person name="Pursley I."/>
            <person name="Horton D.L."/>
            <person name="Alikhan N.-F."/>
            <person name="Baker D."/>
            <person name="Gharbi K."/>
            <person name="Hall N."/>
            <person name="Watson M."/>
            <person name="Adriaenssens E.M."/>
            <person name="Foster-Nyarko E."/>
            <person name="Jarju S."/>
            <person name="Secka A."/>
            <person name="Antonio M."/>
            <person name="Oren A."/>
            <person name="Chaudhuri R."/>
            <person name="La Ragione R.M."/>
            <person name="Hildebrand F."/>
            <person name="Pallen M.J."/>
        </authorList>
    </citation>
    <scope>NUCLEOTIDE SEQUENCE [LARGE SCALE GENOMIC DNA]</scope>
    <source>
        <strain evidence="7 8">Sa4CUA7</strain>
    </source>
</reference>